<evidence type="ECO:0000256" key="7">
    <source>
        <dbReference type="ARBA" id="ARBA00022679"/>
    </source>
</evidence>
<evidence type="ECO:0000256" key="11">
    <source>
        <dbReference type="ARBA" id="ARBA00023163"/>
    </source>
</evidence>
<dbReference type="OrthoDB" id="10258825at2759"/>
<dbReference type="Gene3D" id="3.40.50.150">
    <property type="entry name" value="Vaccinia Virus protein VP39"/>
    <property type="match status" value="1"/>
</dbReference>
<dbReference type="CDD" id="cd02440">
    <property type="entry name" value="AdoMet_MTases"/>
    <property type="match status" value="1"/>
</dbReference>
<evidence type="ECO:0000256" key="4">
    <source>
        <dbReference type="ARBA" id="ARBA00022491"/>
    </source>
</evidence>
<dbReference type="Gene3D" id="1.10.10.2150">
    <property type="entry name" value="Ribosomal RNA-processing protein 8, N-terminal domain"/>
    <property type="match status" value="1"/>
</dbReference>
<comment type="similarity">
    <text evidence="2 13">Belongs to the methyltransferase superfamily. RRP8 family.</text>
</comment>
<dbReference type="SUPFAM" id="SSF53335">
    <property type="entry name" value="S-adenosyl-L-methionine-dependent methyltransferases"/>
    <property type="match status" value="1"/>
</dbReference>
<keyword evidence="6 13" id="KW-0489">Methyltransferase</keyword>
<dbReference type="GO" id="GO:0008168">
    <property type="term" value="F:methyltransferase activity"/>
    <property type="evidence" value="ECO:0007669"/>
    <property type="project" value="UniProtKB-KW"/>
</dbReference>
<dbReference type="PANTHER" id="PTHR12787">
    <property type="entry name" value="RIBOSOMAL RNA-PROCESSING PROTEIN 8"/>
    <property type="match status" value="1"/>
</dbReference>
<dbReference type="GO" id="GO:0046015">
    <property type="term" value="P:regulation of transcription by glucose"/>
    <property type="evidence" value="ECO:0007669"/>
    <property type="project" value="TreeGrafter"/>
</dbReference>
<keyword evidence="8 13" id="KW-0949">S-adenosyl-L-methionine</keyword>
<evidence type="ECO:0000313" key="14">
    <source>
        <dbReference type="EMBL" id="KOF92166.1"/>
    </source>
</evidence>
<evidence type="ECO:0000256" key="8">
    <source>
        <dbReference type="ARBA" id="ARBA00022691"/>
    </source>
</evidence>
<dbReference type="GO" id="GO:0032259">
    <property type="term" value="P:methylation"/>
    <property type="evidence" value="ECO:0007669"/>
    <property type="project" value="UniProtKB-KW"/>
</dbReference>
<proteinExistence type="inferred from homology"/>
<evidence type="ECO:0000256" key="5">
    <source>
        <dbReference type="ARBA" id="ARBA00022552"/>
    </source>
</evidence>
<evidence type="ECO:0000256" key="12">
    <source>
        <dbReference type="ARBA" id="ARBA00023242"/>
    </source>
</evidence>
<comment type="function">
    <text evidence="13">Probable methyltransferase required to silence rDNA.</text>
</comment>
<dbReference type="InterPro" id="IPR042036">
    <property type="entry name" value="RRP8_N"/>
</dbReference>
<dbReference type="GO" id="GO:0005730">
    <property type="term" value="C:nucleolus"/>
    <property type="evidence" value="ECO:0007669"/>
    <property type="project" value="UniProtKB-SubCell"/>
</dbReference>
<evidence type="ECO:0000256" key="6">
    <source>
        <dbReference type="ARBA" id="ARBA00022603"/>
    </source>
</evidence>
<keyword evidence="11" id="KW-0804">Transcription</keyword>
<keyword evidence="9" id="KW-0156">Chromatin regulator</keyword>
<reference evidence="14" key="1">
    <citation type="submission" date="2015-07" db="EMBL/GenBank/DDBJ databases">
        <title>MeaNS - Measles Nucleotide Surveillance Program.</title>
        <authorList>
            <person name="Tran T."/>
            <person name="Druce J."/>
        </authorList>
    </citation>
    <scope>NUCLEOTIDE SEQUENCE</scope>
    <source>
        <strain evidence="14">UCB-OBI-ISO-001</strain>
        <tissue evidence="14">Gonad</tissue>
    </source>
</reference>
<evidence type="ECO:0000256" key="9">
    <source>
        <dbReference type="ARBA" id="ARBA00022853"/>
    </source>
</evidence>
<dbReference type="STRING" id="37653.A0A0L8HSI2"/>
<dbReference type="PANTHER" id="PTHR12787:SF0">
    <property type="entry name" value="RIBOSOMAL RNA-PROCESSING PROTEIN 8"/>
    <property type="match status" value="1"/>
</dbReference>
<dbReference type="GO" id="GO:0006364">
    <property type="term" value="P:rRNA processing"/>
    <property type="evidence" value="ECO:0007669"/>
    <property type="project" value="UniProtKB-UniRule"/>
</dbReference>
<keyword evidence="7 13" id="KW-0808">Transferase</keyword>
<dbReference type="GO" id="GO:0042149">
    <property type="term" value="P:cellular response to glucose starvation"/>
    <property type="evidence" value="ECO:0007669"/>
    <property type="project" value="TreeGrafter"/>
</dbReference>
<evidence type="ECO:0000256" key="1">
    <source>
        <dbReference type="ARBA" id="ARBA00004604"/>
    </source>
</evidence>
<sequence length="401" mass="46186">MPVSESLNKGEITLQYHKNTSYLLLLFSPHIQIFHIELLEKRGHFYGVVIYFLLHGYCRLIMPSSSESDIPDPFVTKRRKKKKIIHKKAPSSQKSVSASSSEVVSKITNLSRYLPSKKLTEKNKNKKRWKDIRKQNQKVDSVVLKKSKGICKSKNLPKGKSLKKLQLAMGVKCSKDEKKDKQAEHIHKLQEKLNAARFRYLNEKLYTETGQKSYIYFQSDKEAFKIYHSGFQSQVKKWPVNPLEKILDYVRQTPRSSKVVDFGCGEALLAQSVPHEVFSYDLVALNKHVTACDMAHVPLKIASMDTAVFCLSLMGTNMVDYIAEAARVLKHKGILLVAEVVSRFKKQLDFVREIEKMGFSHLSTTNYKLFVIMKFMRDSSKSKKEKQNISLSLKPCLYKKR</sequence>
<keyword evidence="12 13" id="KW-0539">Nucleus</keyword>
<name>A0A0L8HSI2_OCTBM</name>
<dbReference type="FunFam" id="3.40.50.150:FF:000068">
    <property type="entry name" value="Ribosomal RNA-processing protein 8"/>
    <property type="match status" value="1"/>
</dbReference>
<dbReference type="GO" id="GO:0033553">
    <property type="term" value="C:rDNA heterochromatin"/>
    <property type="evidence" value="ECO:0007669"/>
    <property type="project" value="TreeGrafter"/>
</dbReference>
<evidence type="ECO:0000256" key="10">
    <source>
        <dbReference type="ARBA" id="ARBA00023015"/>
    </source>
</evidence>
<keyword evidence="4" id="KW-0678">Repressor</keyword>
<dbReference type="InterPro" id="IPR029063">
    <property type="entry name" value="SAM-dependent_MTases_sf"/>
</dbReference>
<dbReference type="AlphaFoldDB" id="A0A0L8HSI2"/>
<gene>
    <name evidence="14" type="ORF">OCBIM_22007071mg</name>
</gene>
<dbReference type="Pfam" id="PF05148">
    <property type="entry name" value="Methyltransf_8"/>
    <property type="match status" value="1"/>
</dbReference>
<dbReference type="EC" id="2.1.1.-" evidence="13"/>
<comment type="subcellular location">
    <subcellularLocation>
        <location evidence="1 13">Nucleus</location>
        <location evidence="1 13">Nucleolus</location>
    </subcellularLocation>
</comment>
<evidence type="ECO:0000256" key="2">
    <source>
        <dbReference type="ARBA" id="ARBA00006301"/>
    </source>
</evidence>
<organism evidence="14">
    <name type="scientific">Octopus bimaculoides</name>
    <name type="common">California two-spotted octopus</name>
    <dbReference type="NCBI Taxonomy" id="37653"/>
    <lineage>
        <taxon>Eukaryota</taxon>
        <taxon>Metazoa</taxon>
        <taxon>Spiralia</taxon>
        <taxon>Lophotrochozoa</taxon>
        <taxon>Mollusca</taxon>
        <taxon>Cephalopoda</taxon>
        <taxon>Coleoidea</taxon>
        <taxon>Octopodiformes</taxon>
        <taxon>Octopoda</taxon>
        <taxon>Incirrata</taxon>
        <taxon>Octopodidae</taxon>
        <taxon>Octopus</taxon>
    </lineage>
</organism>
<dbReference type="GO" id="GO:0000183">
    <property type="term" value="P:rDNA heterochromatin formation"/>
    <property type="evidence" value="ECO:0007669"/>
    <property type="project" value="TreeGrafter"/>
</dbReference>
<protein>
    <recommendedName>
        <fullName evidence="3 13">Ribosomal RNA-processing protein 8</fullName>
        <ecNumber evidence="13">2.1.1.-</ecNumber>
    </recommendedName>
</protein>
<accession>A0A0L8HSI2</accession>
<dbReference type="EMBL" id="KQ417377">
    <property type="protein sequence ID" value="KOF92166.1"/>
    <property type="molecule type" value="Genomic_DNA"/>
</dbReference>
<evidence type="ECO:0000256" key="13">
    <source>
        <dbReference type="RuleBase" id="RU365074"/>
    </source>
</evidence>
<dbReference type="GO" id="GO:0005677">
    <property type="term" value="C:chromatin silencing complex"/>
    <property type="evidence" value="ECO:0007669"/>
    <property type="project" value="TreeGrafter"/>
</dbReference>
<dbReference type="FunFam" id="1.10.10.2150:FF:000001">
    <property type="entry name" value="Ribosomal RNA-processing protein 8"/>
    <property type="match status" value="1"/>
</dbReference>
<keyword evidence="10" id="KW-0805">Transcription regulation</keyword>
<dbReference type="InterPro" id="IPR007823">
    <property type="entry name" value="RRP8"/>
</dbReference>
<evidence type="ECO:0000256" key="3">
    <source>
        <dbReference type="ARBA" id="ARBA00020203"/>
    </source>
</evidence>
<keyword evidence="5 13" id="KW-0698">rRNA processing</keyword>